<dbReference type="SUPFAM" id="SSF48264">
    <property type="entry name" value="Cytochrome P450"/>
    <property type="match status" value="1"/>
</dbReference>
<dbReference type="AlphaFoldDB" id="A0AAN6UCY7"/>
<evidence type="ECO:0000256" key="7">
    <source>
        <dbReference type="ARBA" id="ARBA00023033"/>
    </source>
</evidence>
<reference evidence="9" key="1">
    <citation type="journal article" date="2023" name="Mol. Phylogenet. Evol.">
        <title>Genome-scale phylogeny and comparative genomics of the fungal order Sordariales.</title>
        <authorList>
            <person name="Hensen N."/>
            <person name="Bonometti L."/>
            <person name="Westerberg I."/>
            <person name="Brannstrom I.O."/>
            <person name="Guillou S."/>
            <person name="Cros-Aarteil S."/>
            <person name="Calhoun S."/>
            <person name="Haridas S."/>
            <person name="Kuo A."/>
            <person name="Mondo S."/>
            <person name="Pangilinan J."/>
            <person name="Riley R."/>
            <person name="LaButti K."/>
            <person name="Andreopoulos B."/>
            <person name="Lipzen A."/>
            <person name="Chen C."/>
            <person name="Yan M."/>
            <person name="Daum C."/>
            <person name="Ng V."/>
            <person name="Clum A."/>
            <person name="Steindorff A."/>
            <person name="Ohm R.A."/>
            <person name="Martin F."/>
            <person name="Silar P."/>
            <person name="Natvig D.O."/>
            <person name="Lalanne C."/>
            <person name="Gautier V."/>
            <person name="Ament-Velasquez S.L."/>
            <person name="Kruys A."/>
            <person name="Hutchinson M.I."/>
            <person name="Powell A.J."/>
            <person name="Barry K."/>
            <person name="Miller A.N."/>
            <person name="Grigoriev I.V."/>
            <person name="Debuchy R."/>
            <person name="Gladieux P."/>
            <person name="Hiltunen Thoren M."/>
            <person name="Johannesson H."/>
        </authorList>
    </citation>
    <scope>NUCLEOTIDE SEQUENCE</scope>
    <source>
        <strain evidence="9">CBS 123565</strain>
    </source>
</reference>
<evidence type="ECO:0000256" key="2">
    <source>
        <dbReference type="ARBA" id="ARBA00010617"/>
    </source>
</evidence>
<dbReference type="CDD" id="cd11041">
    <property type="entry name" value="CYP503A1-like"/>
    <property type="match status" value="1"/>
</dbReference>
<name>A0AAN6UCY7_9PEZI</name>
<feature type="binding site" description="axial binding residue" evidence="8">
    <location>
        <position position="395"/>
    </location>
    <ligand>
        <name>heme</name>
        <dbReference type="ChEBI" id="CHEBI:30413"/>
    </ligand>
    <ligandPart>
        <name>Fe</name>
        <dbReference type="ChEBI" id="CHEBI:18248"/>
    </ligandPart>
</feature>
<dbReference type="EMBL" id="MU853437">
    <property type="protein sequence ID" value="KAK4130390.1"/>
    <property type="molecule type" value="Genomic_DNA"/>
</dbReference>
<keyword evidence="10" id="KW-1185">Reference proteome</keyword>
<evidence type="ECO:0000256" key="3">
    <source>
        <dbReference type="ARBA" id="ARBA00022617"/>
    </source>
</evidence>
<dbReference type="GO" id="GO:0005506">
    <property type="term" value="F:iron ion binding"/>
    <property type="evidence" value="ECO:0007669"/>
    <property type="project" value="InterPro"/>
</dbReference>
<evidence type="ECO:0000256" key="1">
    <source>
        <dbReference type="ARBA" id="ARBA00001971"/>
    </source>
</evidence>
<dbReference type="InterPro" id="IPR002403">
    <property type="entry name" value="Cyt_P450_E_grp-IV"/>
</dbReference>
<dbReference type="Pfam" id="PF00067">
    <property type="entry name" value="p450"/>
    <property type="match status" value="1"/>
</dbReference>
<organism evidence="9 10">
    <name type="scientific">Trichocladium antarcticum</name>
    <dbReference type="NCBI Taxonomy" id="1450529"/>
    <lineage>
        <taxon>Eukaryota</taxon>
        <taxon>Fungi</taxon>
        <taxon>Dikarya</taxon>
        <taxon>Ascomycota</taxon>
        <taxon>Pezizomycotina</taxon>
        <taxon>Sordariomycetes</taxon>
        <taxon>Sordariomycetidae</taxon>
        <taxon>Sordariales</taxon>
        <taxon>Chaetomiaceae</taxon>
        <taxon>Trichocladium</taxon>
    </lineage>
</organism>
<keyword evidence="6 8" id="KW-0408">Iron</keyword>
<comment type="similarity">
    <text evidence="2">Belongs to the cytochrome P450 family.</text>
</comment>
<keyword evidence="4 8" id="KW-0479">Metal-binding</keyword>
<dbReference type="Proteomes" id="UP001304895">
    <property type="component" value="Unassembled WGS sequence"/>
</dbReference>
<evidence type="ECO:0000313" key="10">
    <source>
        <dbReference type="Proteomes" id="UP001304895"/>
    </source>
</evidence>
<dbReference type="GO" id="GO:0004497">
    <property type="term" value="F:monooxygenase activity"/>
    <property type="evidence" value="ECO:0007669"/>
    <property type="project" value="UniProtKB-KW"/>
</dbReference>
<dbReference type="InterPro" id="IPR036396">
    <property type="entry name" value="Cyt_P450_sf"/>
</dbReference>
<dbReference type="PRINTS" id="PR00465">
    <property type="entry name" value="EP450IV"/>
</dbReference>
<comment type="caution">
    <text evidence="9">The sequence shown here is derived from an EMBL/GenBank/DDBJ whole genome shotgun (WGS) entry which is preliminary data.</text>
</comment>
<gene>
    <name evidence="9" type="ORF">BT67DRAFT_452491</name>
</gene>
<evidence type="ECO:0000256" key="4">
    <source>
        <dbReference type="ARBA" id="ARBA00022723"/>
    </source>
</evidence>
<dbReference type="InterPro" id="IPR001128">
    <property type="entry name" value="Cyt_P450"/>
</dbReference>
<dbReference type="PANTHER" id="PTHR46206">
    <property type="entry name" value="CYTOCHROME P450"/>
    <property type="match status" value="1"/>
</dbReference>
<reference evidence="9" key="2">
    <citation type="submission" date="2023-05" db="EMBL/GenBank/DDBJ databases">
        <authorList>
            <consortium name="Lawrence Berkeley National Laboratory"/>
            <person name="Steindorff A."/>
            <person name="Hensen N."/>
            <person name="Bonometti L."/>
            <person name="Westerberg I."/>
            <person name="Brannstrom I.O."/>
            <person name="Guillou S."/>
            <person name="Cros-Aarteil S."/>
            <person name="Calhoun S."/>
            <person name="Haridas S."/>
            <person name="Kuo A."/>
            <person name="Mondo S."/>
            <person name="Pangilinan J."/>
            <person name="Riley R."/>
            <person name="Labutti K."/>
            <person name="Andreopoulos B."/>
            <person name="Lipzen A."/>
            <person name="Chen C."/>
            <person name="Yanf M."/>
            <person name="Daum C."/>
            <person name="Ng V."/>
            <person name="Clum A."/>
            <person name="Ohm R."/>
            <person name="Martin F."/>
            <person name="Silar P."/>
            <person name="Natvig D."/>
            <person name="Lalanne C."/>
            <person name="Gautier V."/>
            <person name="Ament-Velasquez S.L."/>
            <person name="Kruys A."/>
            <person name="Hutchinson M.I."/>
            <person name="Powell A.J."/>
            <person name="Barry K."/>
            <person name="Miller A.N."/>
            <person name="Grigoriev I.V."/>
            <person name="Debuchy R."/>
            <person name="Gladieux P."/>
            <person name="Thoren M.H."/>
            <person name="Johannesson H."/>
        </authorList>
    </citation>
    <scope>NUCLEOTIDE SEQUENCE</scope>
    <source>
        <strain evidence="9">CBS 123565</strain>
    </source>
</reference>
<dbReference type="PANTHER" id="PTHR46206:SF1">
    <property type="entry name" value="P450, PUTATIVE (EUROFUNG)-RELATED"/>
    <property type="match status" value="1"/>
</dbReference>
<evidence type="ECO:0000256" key="6">
    <source>
        <dbReference type="ARBA" id="ARBA00023004"/>
    </source>
</evidence>
<sequence>MELLLRPAVLVPAVALAAFVIHDLFFAGPRLPKLPIVGAREGEWFPFFRAKWRNTLDFKSAVKLADEKYRDEAVLMPLLGSSSMVLLPRSEIQFVTDQPNSVLDMHTQAIETLQTDYTVVDPYLVRNPMHHKLITTTLTNQISHLVPDVADETAWGFDQHWGSGTDYHEVCVYETMRKIVGCVTNRVFVGKPKCPARARAQRLFAVVNPAGQGKRRPLHVEANHLGWPDSPAQLCRHPALPPNPPRTPHKVMSLSTASKQEYVDELRAEIEGVLAEHGGEWNKRALAKMHKLDSVMRESARLNSFVTVGMGRAVVARSGVVTPSGVKIPCGATVVVPSYVVLQDGDVYPNAHEFKPFRFAEQRSDERIEYVERAAKAFASTSTDYLAFGHGRNACPGRFFAANELKLILAHLVLNYDIAIQGSRPPNVWFGLNRAPPFQATVRIRKRTGS</sequence>
<protein>
    <submittedName>
        <fullName evidence="9">Cytochrome P450</fullName>
    </submittedName>
</protein>
<evidence type="ECO:0000313" key="9">
    <source>
        <dbReference type="EMBL" id="KAK4130390.1"/>
    </source>
</evidence>
<dbReference type="GO" id="GO:0016705">
    <property type="term" value="F:oxidoreductase activity, acting on paired donors, with incorporation or reduction of molecular oxygen"/>
    <property type="evidence" value="ECO:0007669"/>
    <property type="project" value="InterPro"/>
</dbReference>
<keyword evidence="5" id="KW-0560">Oxidoreductase</keyword>
<keyword evidence="3 8" id="KW-0349">Heme</keyword>
<dbReference type="Gene3D" id="1.10.630.10">
    <property type="entry name" value="Cytochrome P450"/>
    <property type="match status" value="1"/>
</dbReference>
<proteinExistence type="inferred from homology"/>
<keyword evidence="7" id="KW-0503">Monooxygenase</keyword>
<comment type="cofactor">
    <cofactor evidence="1 8">
        <name>heme</name>
        <dbReference type="ChEBI" id="CHEBI:30413"/>
    </cofactor>
</comment>
<accession>A0AAN6UCY7</accession>
<evidence type="ECO:0000256" key="5">
    <source>
        <dbReference type="ARBA" id="ARBA00023002"/>
    </source>
</evidence>
<evidence type="ECO:0000256" key="8">
    <source>
        <dbReference type="PIRSR" id="PIRSR602403-1"/>
    </source>
</evidence>
<dbReference type="GO" id="GO:0020037">
    <property type="term" value="F:heme binding"/>
    <property type="evidence" value="ECO:0007669"/>
    <property type="project" value="InterPro"/>
</dbReference>